<reference evidence="2" key="2">
    <citation type="journal article" date="2023" name="Proc. Natl. Acad. Sci. U.S.A.">
        <title>A global phylogenomic analysis of the shiitake genus Lentinula.</title>
        <authorList>
            <person name="Sierra-Patev S."/>
            <person name="Min B."/>
            <person name="Naranjo-Ortiz M."/>
            <person name="Looney B."/>
            <person name="Konkel Z."/>
            <person name="Slot J.C."/>
            <person name="Sakamoto Y."/>
            <person name="Steenwyk J.L."/>
            <person name="Rokas A."/>
            <person name="Carro J."/>
            <person name="Camarero S."/>
            <person name="Ferreira P."/>
            <person name="Molpeceres G."/>
            <person name="Ruiz-Duenas F.J."/>
            <person name="Serrano A."/>
            <person name="Henrissat B."/>
            <person name="Drula E."/>
            <person name="Hughes K.W."/>
            <person name="Mata J.L."/>
            <person name="Ishikawa N.K."/>
            <person name="Vargas-Isla R."/>
            <person name="Ushijima S."/>
            <person name="Smith C.A."/>
            <person name="Donoghue J."/>
            <person name="Ahrendt S."/>
            <person name="Andreopoulos W."/>
            <person name="He G."/>
            <person name="LaButti K."/>
            <person name="Lipzen A."/>
            <person name="Ng V."/>
            <person name="Riley R."/>
            <person name="Sandor L."/>
            <person name="Barry K."/>
            <person name="Martinez A.T."/>
            <person name="Xiao Y."/>
            <person name="Gibbons J.G."/>
            <person name="Terashima K."/>
            <person name="Grigoriev I.V."/>
            <person name="Hibbett D."/>
        </authorList>
    </citation>
    <scope>NUCLEOTIDE SEQUENCE</scope>
    <source>
        <strain evidence="2">Sp2 HRB7682 ss15</strain>
    </source>
</reference>
<accession>A0A9W9DE86</accession>
<proteinExistence type="predicted"/>
<evidence type="ECO:0000313" key="3">
    <source>
        <dbReference type="Proteomes" id="UP001150238"/>
    </source>
</evidence>
<protein>
    <submittedName>
        <fullName evidence="2">Uncharacterized protein</fullName>
    </submittedName>
</protein>
<feature type="region of interest" description="Disordered" evidence="1">
    <location>
        <begin position="125"/>
        <end position="150"/>
    </location>
</feature>
<feature type="compositionally biased region" description="Basic and acidic residues" evidence="1">
    <location>
        <begin position="125"/>
        <end position="135"/>
    </location>
</feature>
<name>A0A9W9DE86_9AGAR</name>
<evidence type="ECO:0000256" key="1">
    <source>
        <dbReference type="SAM" id="MobiDB-lite"/>
    </source>
</evidence>
<reference evidence="2" key="1">
    <citation type="submission" date="2022-08" db="EMBL/GenBank/DDBJ databases">
        <authorList>
            <consortium name="DOE Joint Genome Institute"/>
            <person name="Min B."/>
            <person name="Riley R."/>
            <person name="Sierra-Patev S."/>
            <person name="Naranjo-Ortiz M."/>
            <person name="Looney B."/>
            <person name="Konkel Z."/>
            <person name="Slot J.C."/>
            <person name="Sakamoto Y."/>
            <person name="Steenwyk J.L."/>
            <person name="Rokas A."/>
            <person name="Carro J."/>
            <person name="Camarero S."/>
            <person name="Ferreira P."/>
            <person name="Molpeceres G."/>
            <person name="Ruiz-Duenas F.J."/>
            <person name="Serrano A."/>
            <person name="Henrissat B."/>
            <person name="Drula E."/>
            <person name="Hughes K.W."/>
            <person name="Mata J.L."/>
            <person name="Ishikawa N.K."/>
            <person name="Vargas-Isla R."/>
            <person name="Ushijima S."/>
            <person name="Smith C.A."/>
            <person name="Ahrendt S."/>
            <person name="Andreopoulos W."/>
            <person name="He G."/>
            <person name="Labutti K."/>
            <person name="Lipzen A."/>
            <person name="Ng V."/>
            <person name="Sandor L."/>
            <person name="Barry K."/>
            <person name="Martinez A.T."/>
            <person name="Xiao Y."/>
            <person name="Gibbons J.G."/>
            <person name="Terashima K."/>
            <person name="Hibbett D.S."/>
            <person name="Grigoriev I.V."/>
        </authorList>
    </citation>
    <scope>NUCLEOTIDE SEQUENCE</scope>
    <source>
        <strain evidence="2">Sp2 HRB7682 ss15</strain>
    </source>
</reference>
<gene>
    <name evidence="2" type="ORF">C8J55DRAFT_493678</name>
</gene>
<dbReference type="Proteomes" id="UP001150238">
    <property type="component" value="Unassembled WGS sequence"/>
</dbReference>
<comment type="caution">
    <text evidence="2">The sequence shown here is derived from an EMBL/GenBank/DDBJ whole genome shotgun (WGS) entry which is preliminary data.</text>
</comment>
<evidence type="ECO:0000313" key="2">
    <source>
        <dbReference type="EMBL" id="KAJ4464862.1"/>
    </source>
</evidence>
<sequence length="150" mass="17475">MSDKDALFYLKQCKVPARWTLASEFRAMPDSAQNIRNSDGDWTQFKEMSKVDELIESLQSKMLTIKPMVPMLVEAYYNIVRGEEMIPLLFIIEYEEIWQLIIARLGRRSLRKEVVEKDSIEEDWVQEKEESDTSAHIRINVDNGSCDPGN</sequence>
<dbReference type="EMBL" id="JANVFS010000055">
    <property type="protein sequence ID" value="KAJ4464862.1"/>
    <property type="molecule type" value="Genomic_DNA"/>
</dbReference>
<organism evidence="2 3">
    <name type="scientific">Lentinula lateritia</name>
    <dbReference type="NCBI Taxonomy" id="40482"/>
    <lineage>
        <taxon>Eukaryota</taxon>
        <taxon>Fungi</taxon>
        <taxon>Dikarya</taxon>
        <taxon>Basidiomycota</taxon>
        <taxon>Agaricomycotina</taxon>
        <taxon>Agaricomycetes</taxon>
        <taxon>Agaricomycetidae</taxon>
        <taxon>Agaricales</taxon>
        <taxon>Marasmiineae</taxon>
        <taxon>Omphalotaceae</taxon>
        <taxon>Lentinula</taxon>
    </lineage>
</organism>
<dbReference type="AlphaFoldDB" id="A0A9W9DE86"/>